<protein>
    <submittedName>
        <fullName evidence="1">Uncharacterized protein</fullName>
    </submittedName>
</protein>
<organism evidence="1 2">
    <name type="scientific">Hymenobacter amundsenii</name>
    <dbReference type="NCBI Taxonomy" id="2006685"/>
    <lineage>
        <taxon>Bacteria</taxon>
        <taxon>Pseudomonadati</taxon>
        <taxon>Bacteroidota</taxon>
        <taxon>Cytophagia</taxon>
        <taxon>Cytophagales</taxon>
        <taxon>Hymenobacteraceae</taxon>
        <taxon>Hymenobacter</taxon>
    </lineage>
</organism>
<dbReference type="RefSeq" id="WP_088465292.1">
    <property type="nucleotide sequence ID" value="NZ_NIRR01000029.1"/>
</dbReference>
<keyword evidence="2" id="KW-1185">Reference proteome</keyword>
<dbReference type="OrthoDB" id="893961at2"/>
<gene>
    <name evidence="1" type="ORF">CDA63_15090</name>
</gene>
<evidence type="ECO:0000313" key="1">
    <source>
        <dbReference type="EMBL" id="OWP62229.1"/>
    </source>
</evidence>
<name>A0A246FI83_9BACT</name>
<sequence>MADWLLNAARKLNLDKASLNILTATFEPVELNTSPLIHNARSLKEIIDKELLAIGFEKGFIAEAHIDFQFLNPNIFRKGIYCFPYLIDKEGRRYDSGRIIAESYEPEFDAFENRNINSAKFSATLLDKWKGLFK</sequence>
<dbReference type="EMBL" id="NIRR01000029">
    <property type="protein sequence ID" value="OWP62229.1"/>
    <property type="molecule type" value="Genomic_DNA"/>
</dbReference>
<reference evidence="1 2" key="1">
    <citation type="submission" date="2017-06" db="EMBL/GenBank/DDBJ databases">
        <title>Hymenobacter amundsenii sp. nov. isolated from regoliths in Antarctica.</title>
        <authorList>
            <person name="Sedlacek I."/>
            <person name="Kralova S."/>
            <person name="Pantucek R."/>
            <person name="Svec P."/>
            <person name="Holochova P."/>
            <person name="Stankova E."/>
            <person name="Vrbovska V."/>
            <person name="Busse H.-J."/>
        </authorList>
    </citation>
    <scope>NUCLEOTIDE SEQUENCE [LARGE SCALE GENOMIC DNA]</scope>
    <source>
        <strain evidence="1 2">CCM 8682</strain>
    </source>
</reference>
<comment type="caution">
    <text evidence="1">The sequence shown here is derived from an EMBL/GenBank/DDBJ whole genome shotgun (WGS) entry which is preliminary data.</text>
</comment>
<evidence type="ECO:0000313" key="2">
    <source>
        <dbReference type="Proteomes" id="UP000197277"/>
    </source>
</evidence>
<proteinExistence type="predicted"/>
<dbReference type="AlphaFoldDB" id="A0A246FI83"/>
<dbReference type="Proteomes" id="UP000197277">
    <property type="component" value="Unassembled WGS sequence"/>
</dbReference>
<accession>A0A246FI83</accession>